<dbReference type="Proteomes" id="UP000033647">
    <property type="component" value="Unassembled WGS sequence"/>
</dbReference>
<dbReference type="OrthoDB" id="3635680at2759"/>
<dbReference type="InterPro" id="IPR038883">
    <property type="entry name" value="AN11006-like"/>
</dbReference>
<gene>
    <name evidence="1" type="ORF">TI39_contig385g00022</name>
</gene>
<dbReference type="PANTHER" id="PTHR42085:SF1">
    <property type="entry name" value="F-BOX DOMAIN-CONTAINING PROTEIN"/>
    <property type="match status" value="1"/>
</dbReference>
<dbReference type="STRING" id="1047168.A0A0F4GNR2"/>
<evidence type="ECO:0000313" key="2">
    <source>
        <dbReference type="Proteomes" id="UP000033647"/>
    </source>
</evidence>
<protein>
    <submittedName>
        <fullName evidence="1">Uncharacterized protein</fullName>
    </submittedName>
</protein>
<accession>A0A0F4GNR2</accession>
<comment type="caution">
    <text evidence="1">The sequence shown here is derived from an EMBL/GenBank/DDBJ whole genome shotgun (WGS) entry which is preliminary data.</text>
</comment>
<evidence type="ECO:0000313" key="1">
    <source>
        <dbReference type="EMBL" id="KJX98883.1"/>
    </source>
</evidence>
<sequence>MAIAPRPLAPAPPKAQPIQQPRVTFFDLPAEMRVEIYKLALEGVVIHILPPNTAEERKIPHALARTSRQVRNEVLPMIQALCPIRCAITDFNFDGLLQWLARVPPHEEFKLTRNKNLSIRFHTSNQPQSCQLSLRRWLAMRADPHRPQANWQYSGTQPNSKVSADLRRRVKRMTGGKATEFMAILNALGVPVNDDARKRPAT</sequence>
<proteinExistence type="predicted"/>
<dbReference type="AlphaFoldDB" id="A0A0F4GNR2"/>
<name>A0A0F4GNR2_9PEZI</name>
<dbReference type="PANTHER" id="PTHR42085">
    <property type="entry name" value="F-BOX DOMAIN-CONTAINING PROTEIN"/>
    <property type="match status" value="1"/>
</dbReference>
<reference evidence="1 2" key="1">
    <citation type="submission" date="2015-03" db="EMBL/GenBank/DDBJ databases">
        <title>RNA-seq based gene annotation and comparative genomics of four Zymoseptoria species reveal species-specific pathogenicity related genes and transposable element activity.</title>
        <authorList>
            <person name="Grandaubert J."/>
            <person name="Bhattacharyya A."/>
            <person name="Stukenbrock E.H."/>
        </authorList>
    </citation>
    <scope>NUCLEOTIDE SEQUENCE [LARGE SCALE GENOMIC DNA]</scope>
    <source>
        <strain evidence="1 2">Zb18110</strain>
    </source>
</reference>
<keyword evidence="2" id="KW-1185">Reference proteome</keyword>
<dbReference type="EMBL" id="LAFY01000377">
    <property type="protein sequence ID" value="KJX98883.1"/>
    <property type="molecule type" value="Genomic_DNA"/>
</dbReference>
<organism evidence="1 2">
    <name type="scientific">Zymoseptoria brevis</name>
    <dbReference type="NCBI Taxonomy" id="1047168"/>
    <lineage>
        <taxon>Eukaryota</taxon>
        <taxon>Fungi</taxon>
        <taxon>Dikarya</taxon>
        <taxon>Ascomycota</taxon>
        <taxon>Pezizomycotina</taxon>
        <taxon>Dothideomycetes</taxon>
        <taxon>Dothideomycetidae</taxon>
        <taxon>Mycosphaerellales</taxon>
        <taxon>Mycosphaerellaceae</taxon>
        <taxon>Zymoseptoria</taxon>
    </lineage>
</organism>